<proteinExistence type="predicted"/>
<evidence type="ECO:0000313" key="1">
    <source>
        <dbReference type="EMBL" id="TWT76857.1"/>
    </source>
</evidence>
<organism evidence="1 2">
    <name type="scientific">Posidoniimonas polymericola</name>
    <dbReference type="NCBI Taxonomy" id="2528002"/>
    <lineage>
        <taxon>Bacteria</taxon>
        <taxon>Pseudomonadati</taxon>
        <taxon>Planctomycetota</taxon>
        <taxon>Planctomycetia</taxon>
        <taxon>Pirellulales</taxon>
        <taxon>Lacipirellulaceae</taxon>
        <taxon>Posidoniimonas</taxon>
    </lineage>
</organism>
<protein>
    <submittedName>
        <fullName evidence="1">Uncharacterized protein</fullName>
    </submittedName>
</protein>
<gene>
    <name evidence="1" type="ORF">Pla123a_22800</name>
</gene>
<reference evidence="1 2" key="1">
    <citation type="submission" date="2019-02" db="EMBL/GenBank/DDBJ databases">
        <title>Deep-cultivation of Planctomycetes and their phenomic and genomic characterization uncovers novel biology.</title>
        <authorList>
            <person name="Wiegand S."/>
            <person name="Jogler M."/>
            <person name="Boedeker C."/>
            <person name="Pinto D."/>
            <person name="Vollmers J."/>
            <person name="Rivas-Marin E."/>
            <person name="Kohn T."/>
            <person name="Peeters S.H."/>
            <person name="Heuer A."/>
            <person name="Rast P."/>
            <person name="Oberbeckmann S."/>
            <person name="Bunk B."/>
            <person name="Jeske O."/>
            <person name="Meyerdierks A."/>
            <person name="Storesund J.E."/>
            <person name="Kallscheuer N."/>
            <person name="Luecker S."/>
            <person name="Lage O.M."/>
            <person name="Pohl T."/>
            <person name="Merkel B.J."/>
            <person name="Hornburger P."/>
            <person name="Mueller R.-W."/>
            <person name="Bruemmer F."/>
            <person name="Labrenz M."/>
            <person name="Spormann A.M."/>
            <person name="Op Den Camp H."/>
            <person name="Overmann J."/>
            <person name="Amann R."/>
            <person name="Jetten M.S.M."/>
            <person name="Mascher T."/>
            <person name="Medema M.H."/>
            <person name="Devos D.P."/>
            <person name="Kaster A.-K."/>
            <person name="Ovreas L."/>
            <person name="Rohde M."/>
            <person name="Galperin M.Y."/>
            <person name="Jogler C."/>
        </authorList>
    </citation>
    <scope>NUCLEOTIDE SEQUENCE [LARGE SCALE GENOMIC DNA]</scope>
    <source>
        <strain evidence="1 2">Pla123a</strain>
    </source>
</reference>
<sequence>MGDSPEPMCFIGECRVCSTGPLGLRKCGGCNQIVVLCDECDSVWPDANLTQPPQPLAGDDLPCPHCGASLLAADASWATRDEVDACGWVAEAIAEQGLELRQGRAFAPRRNVLDLEDEADPGVGE</sequence>
<dbReference type="Proteomes" id="UP000318478">
    <property type="component" value="Unassembled WGS sequence"/>
</dbReference>
<evidence type="ECO:0000313" key="2">
    <source>
        <dbReference type="Proteomes" id="UP000318478"/>
    </source>
</evidence>
<dbReference type="EMBL" id="SJPO01000005">
    <property type="protein sequence ID" value="TWT76857.1"/>
    <property type="molecule type" value="Genomic_DNA"/>
</dbReference>
<dbReference type="RefSeq" id="WP_146586941.1">
    <property type="nucleotide sequence ID" value="NZ_SJPO01000005.1"/>
</dbReference>
<keyword evidence="2" id="KW-1185">Reference proteome</keyword>
<dbReference type="AlphaFoldDB" id="A0A5C5YQ06"/>
<name>A0A5C5YQ06_9BACT</name>
<comment type="caution">
    <text evidence="1">The sequence shown here is derived from an EMBL/GenBank/DDBJ whole genome shotgun (WGS) entry which is preliminary data.</text>
</comment>
<accession>A0A5C5YQ06</accession>
<dbReference type="OrthoDB" id="287438at2"/>